<dbReference type="PROSITE" id="PS50294">
    <property type="entry name" value="WD_REPEATS_REGION"/>
    <property type="match status" value="2"/>
</dbReference>
<dbReference type="PROSITE" id="PS50082">
    <property type="entry name" value="WD_REPEATS_2"/>
    <property type="match status" value="2"/>
</dbReference>
<dbReference type="PANTHER" id="PTHR13743:SF123">
    <property type="entry name" value="PROTEIN FAN"/>
    <property type="match status" value="1"/>
</dbReference>
<dbReference type="InterPro" id="IPR050865">
    <property type="entry name" value="BEACH_Domain"/>
</dbReference>
<keyword evidence="2" id="KW-0677">Repeat</keyword>
<accession>A0A0H5QNB8</accession>
<name>A0A0H5QNB8_9EUKA</name>
<dbReference type="SMART" id="SM01026">
    <property type="entry name" value="Beach"/>
    <property type="match status" value="1"/>
</dbReference>
<evidence type="ECO:0008006" key="7">
    <source>
        <dbReference type="Google" id="ProtNLM"/>
    </source>
</evidence>
<dbReference type="Pfam" id="PF00400">
    <property type="entry name" value="WD40"/>
    <property type="match status" value="2"/>
</dbReference>
<organism evidence="6">
    <name type="scientific">Spongospora subterranea</name>
    <dbReference type="NCBI Taxonomy" id="70186"/>
    <lineage>
        <taxon>Eukaryota</taxon>
        <taxon>Sar</taxon>
        <taxon>Rhizaria</taxon>
        <taxon>Endomyxa</taxon>
        <taxon>Phytomyxea</taxon>
        <taxon>Plasmodiophorida</taxon>
        <taxon>Plasmodiophoridae</taxon>
        <taxon>Spongospora</taxon>
    </lineage>
</organism>
<proteinExistence type="predicted"/>
<dbReference type="InterPro" id="IPR023362">
    <property type="entry name" value="PH-BEACH_dom"/>
</dbReference>
<dbReference type="PROSITE" id="PS00678">
    <property type="entry name" value="WD_REPEATS_1"/>
    <property type="match status" value="1"/>
</dbReference>
<dbReference type="InterPro" id="IPR019775">
    <property type="entry name" value="WD40_repeat_CS"/>
</dbReference>
<evidence type="ECO:0000256" key="1">
    <source>
        <dbReference type="ARBA" id="ARBA00022574"/>
    </source>
</evidence>
<dbReference type="AlphaFoldDB" id="A0A0H5QNB8"/>
<dbReference type="Pfam" id="PF14844">
    <property type="entry name" value="PH_BEACH"/>
    <property type="match status" value="1"/>
</dbReference>
<dbReference type="SMART" id="SM00320">
    <property type="entry name" value="WD40"/>
    <property type="match status" value="6"/>
</dbReference>
<dbReference type="InterPro" id="IPR011993">
    <property type="entry name" value="PH-like_dom_sf"/>
</dbReference>
<dbReference type="Pfam" id="PF02138">
    <property type="entry name" value="Beach"/>
    <property type="match status" value="1"/>
</dbReference>
<dbReference type="InterPro" id="IPR015943">
    <property type="entry name" value="WD40/YVTN_repeat-like_dom_sf"/>
</dbReference>
<dbReference type="Gene3D" id="1.10.1540.10">
    <property type="entry name" value="BEACH domain"/>
    <property type="match status" value="1"/>
</dbReference>
<protein>
    <recommendedName>
        <fullName evidence="7">BEACH domain-containing protein</fullName>
    </recommendedName>
</protein>
<dbReference type="InterPro" id="IPR000409">
    <property type="entry name" value="BEACH_dom"/>
</dbReference>
<feature type="domain" description="BEACH" evidence="4">
    <location>
        <begin position="295"/>
        <end position="584"/>
    </location>
</feature>
<dbReference type="Pfam" id="PF25400">
    <property type="entry name" value="PH_FAN"/>
    <property type="match status" value="1"/>
</dbReference>
<dbReference type="SUPFAM" id="SSF50978">
    <property type="entry name" value="WD40 repeat-like"/>
    <property type="match status" value="1"/>
</dbReference>
<dbReference type="SUPFAM" id="SSF81837">
    <property type="entry name" value="BEACH domain"/>
    <property type="match status" value="1"/>
</dbReference>
<evidence type="ECO:0000256" key="2">
    <source>
        <dbReference type="ARBA" id="ARBA00022737"/>
    </source>
</evidence>
<dbReference type="InterPro" id="IPR036322">
    <property type="entry name" value="WD40_repeat_dom_sf"/>
</dbReference>
<sequence length="936" mass="104670">MLGRRPQPKRFNPTLLAENEDYISDYLCVFALGGQSGMSCSGRLKLCSQSLIIDPDQFEHPIYRYRFSDISSLELVDSASTNRSQYVMNCVSNLNPSSAMVLVVHARVVIEMKHFGQDSPYVFRQLSGASVVTALTLSYSDLTKEFSLIKQLWDISLLSDHSVQLERFMSDRIRFASFDSSCVTNIKERPLLDRALPCSVIAPLQQSLSMVMLTDIHLYVQPLVQDATQSKCSGSVASYPIRYFDSVLKRRHNLKHVAIEIFFADSQNHKESDLFLSFATTEQRDNIYRLIIEQSQLPPQPTLESVMNSWVSGSISNFDYIMALNRFAGRSYMDFTAYPVFPWIIADYHSKSLDVSDPKVFRDLSKPIGALNPKRLQQYRERYREMPDDNPRFLYGTHYSNPGYVVYYLVRAHPSYMLSLQSGRFDAADRLFCSIEDTWRSCNNNPADVKELIPQFYDTSAKPKFLMECSPFLGHRHDGSAVGAVSLPPWANNDPCNFVSMLREALDCEHVKRHLHHWIDLIFGFSQRGEAAEQANNVFYHMTYEGAVDINTITEDRDRRALLAQIREFGQTPSQLFTAPHPIYQGRGSCIATPSVEADPVCSPSSTNSVPTHLFDDALIIQDGIGRGTSRILEGSATWIQESSSLHSKNITGLMFDVDDPDSIVSVSLDGSLKIYSVPDRRLRRSCTLGEAAIPLSCICPASNSLVACGSWDDKLHIYSTSAGRVIETLDCAHDDAVTDCQYSFSRQQLASCSRDATIKVWDFGSSGVKPVPIHFYMEQNAAITCIDWGQFGTMLATGAADSSVFIWDTRCNESVYSIREVHSGELTDLCWISDMAILTCSSDGSLLSTDIRTGKAMKRANLDAPLSCLRVVDNVVAVASQAGQIFLYNSATLTLIHRQMLCAQGEVFAMDLSDDGAKICAGTDIVTIWIQNNDT</sequence>
<feature type="domain" description="BEACH-type PH" evidence="5">
    <location>
        <begin position="187"/>
        <end position="292"/>
    </location>
</feature>
<evidence type="ECO:0000256" key="3">
    <source>
        <dbReference type="PROSITE-ProRule" id="PRU00221"/>
    </source>
</evidence>
<dbReference type="CDD" id="cd06071">
    <property type="entry name" value="Beach"/>
    <property type="match status" value="1"/>
</dbReference>
<dbReference type="InterPro" id="IPR057496">
    <property type="entry name" value="FAN-like_PH"/>
</dbReference>
<evidence type="ECO:0000313" key="6">
    <source>
        <dbReference type="EMBL" id="CRZ02861.1"/>
    </source>
</evidence>
<dbReference type="Gene3D" id="2.130.10.10">
    <property type="entry name" value="YVTN repeat-like/Quinoprotein amine dehydrogenase"/>
    <property type="match status" value="2"/>
</dbReference>
<evidence type="ECO:0000259" key="4">
    <source>
        <dbReference type="PROSITE" id="PS50197"/>
    </source>
</evidence>
<reference evidence="6" key="1">
    <citation type="submission" date="2015-04" db="EMBL/GenBank/DDBJ databases">
        <title>The genome sequence of the plant pathogenic Rhizarian Plasmodiophora brassicae reveals insights in its biotrophic life cycle and the origin of chitin synthesis.</title>
        <authorList>
            <person name="Schwelm A."/>
            <person name="Fogelqvist J."/>
            <person name="Knaust A."/>
            <person name="Julke S."/>
            <person name="Lilja T."/>
            <person name="Dhandapani V."/>
            <person name="Bonilla-Rosso G."/>
            <person name="Karlsson M."/>
            <person name="Shevchenko A."/>
            <person name="Choi S.R."/>
            <person name="Kim H.G."/>
            <person name="Park J.Y."/>
            <person name="Lim Y.P."/>
            <person name="Ludwig-Muller J."/>
            <person name="Dixelius C."/>
        </authorList>
    </citation>
    <scope>NUCLEOTIDE SEQUENCE</scope>
    <source>
        <tissue evidence="6">Potato root galls</tissue>
    </source>
</reference>
<dbReference type="EMBL" id="HACM01002419">
    <property type="protein sequence ID" value="CRZ02861.1"/>
    <property type="molecule type" value="Transcribed_RNA"/>
</dbReference>
<feature type="repeat" description="WD" evidence="3">
    <location>
        <begin position="777"/>
        <end position="818"/>
    </location>
</feature>
<keyword evidence="1 3" id="KW-0853">WD repeat</keyword>
<feature type="repeat" description="WD" evidence="3">
    <location>
        <begin position="731"/>
        <end position="763"/>
    </location>
</feature>
<dbReference type="PANTHER" id="PTHR13743">
    <property type="entry name" value="BEIGE/BEACH-RELATED"/>
    <property type="match status" value="1"/>
</dbReference>
<dbReference type="PROSITE" id="PS50197">
    <property type="entry name" value="BEACH"/>
    <property type="match status" value="1"/>
</dbReference>
<dbReference type="InterPro" id="IPR001680">
    <property type="entry name" value="WD40_rpt"/>
</dbReference>
<dbReference type="SUPFAM" id="SSF50729">
    <property type="entry name" value="PH domain-like"/>
    <property type="match status" value="1"/>
</dbReference>
<dbReference type="PROSITE" id="PS51783">
    <property type="entry name" value="PH_BEACH"/>
    <property type="match status" value="1"/>
</dbReference>
<evidence type="ECO:0000259" key="5">
    <source>
        <dbReference type="PROSITE" id="PS51783"/>
    </source>
</evidence>
<dbReference type="Gene3D" id="2.30.29.30">
    <property type="entry name" value="Pleckstrin-homology domain (PH domain)/Phosphotyrosine-binding domain (PTB)"/>
    <property type="match status" value="1"/>
</dbReference>
<dbReference type="InterPro" id="IPR036372">
    <property type="entry name" value="BEACH_dom_sf"/>
</dbReference>